<protein>
    <submittedName>
        <fullName evidence="1">Uncharacterized protein</fullName>
    </submittedName>
</protein>
<organism evidence="1 2">
    <name type="scientific">Papio anubis</name>
    <name type="common">Olive baboon</name>
    <dbReference type="NCBI Taxonomy" id="9555"/>
    <lineage>
        <taxon>Eukaryota</taxon>
        <taxon>Metazoa</taxon>
        <taxon>Chordata</taxon>
        <taxon>Craniata</taxon>
        <taxon>Vertebrata</taxon>
        <taxon>Euteleostomi</taxon>
        <taxon>Mammalia</taxon>
        <taxon>Eutheria</taxon>
        <taxon>Euarchontoglires</taxon>
        <taxon>Primates</taxon>
        <taxon>Haplorrhini</taxon>
        <taxon>Catarrhini</taxon>
        <taxon>Cercopithecidae</taxon>
        <taxon>Cercopithecinae</taxon>
        <taxon>Papio</taxon>
    </lineage>
</organism>
<dbReference type="Ensembl" id="ENSPANT00000070893.1">
    <property type="protein sequence ID" value="ENSPANP00000057310.1"/>
    <property type="gene ID" value="ENSPANG00000042338.1"/>
</dbReference>
<keyword evidence="2" id="KW-1185">Reference proteome</keyword>
<name>A0A8I5NMI9_PAPAN</name>
<proteinExistence type="predicted"/>
<reference evidence="1" key="3">
    <citation type="submission" date="2025-09" db="UniProtKB">
        <authorList>
            <consortium name="Ensembl"/>
        </authorList>
    </citation>
    <scope>IDENTIFICATION</scope>
</reference>
<dbReference type="Proteomes" id="UP000028761">
    <property type="component" value="Chromosome 3"/>
</dbReference>
<dbReference type="AlphaFoldDB" id="A0A8I5NMI9"/>
<reference evidence="1 2" key="1">
    <citation type="submission" date="2012-03" db="EMBL/GenBank/DDBJ databases">
        <title>Whole Genome Assembly of Papio anubis.</title>
        <authorList>
            <person name="Liu Y.L."/>
            <person name="Abraham K.A."/>
            <person name="Akbar H.A."/>
            <person name="Ali S.A."/>
            <person name="Anosike U.A."/>
            <person name="Aqrawi P.A."/>
            <person name="Arias F.A."/>
            <person name="Attaway T.A."/>
            <person name="Awwad R.A."/>
            <person name="Babu C.B."/>
            <person name="Bandaranaike D.B."/>
            <person name="Battles P.B."/>
            <person name="Bell A.B."/>
            <person name="Beltran B.B."/>
            <person name="Berhane-Mersha D.B."/>
            <person name="Bess C.B."/>
            <person name="Bickham C.B."/>
            <person name="Bolden T.B."/>
            <person name="Carter K.C."/>
            <person name="Chau D.C."/>
            <person name="Chavez A.C."/>
            <person name="Clerc-Blankenburg K.C."/>
            <person name="Coyle M.C."/>
            <person name="Dao M.D."/>
            <person name="Davila M.L.D."/>
            <person name="Davy-Carroll L.D."/>
            <person name="Denson S.D."/>
            <person name="Dinh H.D."/>
            <person name="Fernandez S.F."/>
            <person name="Fernando P.F."/>
            <person name="Forbes L.F."/>
            <person name="Francis C.F."/>
            <person name="Francisco L.F."/>
            <person name="Fu Q.F."/>
            <person name="Garcia-Iii R.G."/>
            <person name="Garrett T.G."/>
            <person name="Gross S.G."/>
            <person name="Gubbala S.G."/>
            <person name="Hirani K.H."/>
            <person name="Hogues M.H."/>
            <person name="Hollins B.H."/>
            <person name="Jackson L.J."/>
            <person name="Javaid M.J."/>
            <person name="Jhangiani S.J."/>
            <person name="Johnson A.J."/>
            <person name="Johnson B.J."/>
            <person name="Jones J.J."/>
            <person name="Joshi V.J."/>
            <person name="Kalu J.K."/>
            <person name="Khan N.K."/>
            <person name="Korchina V.K."/>
            <person name="Kovar C.K."/>
            <person name="Lago L.L."/>
            <person name="Lara F.L."/>
            <person name="Le T.-K.L."/>
            <person name="Lee S.L."/>
            <person name="Legall-Iii F.L."/>
            <person name="Lemon S.L."/>
            <person name="Liu J.L."/>
            <person name="Liu Y.-S.L."/>
            <person name="Liyanage D.L."/>
            <person name="Lopez J.L."/>
            <person name="Lorensuhewa L.L."/>
            <person name="Mata R.M."/>
            <person name="Mathew T.M."/>
            <person name="Mercado C.M."/>
            <person name="Mercado I.M."/>
            <person name="Morales K.M."/>
            <person name="Morgan M.M."/>
            <person name="Munidasa M.M."/>
            <person name="Ngo D.N."/>
            <person name="Nguyen L.N."/>
            <person name="Nguyen T.N."/>
            <person name="Nguyen N.N."/>
            <person name="Obregon M.O."/>
            <person name="Okwuonu G.O."/>
            <person name="Ongeri F.O."/>
            <person name="Onwere C.O."/>
            <person name="Osifeso I.O."/>
            <person name="Parra A.P."/>
            <person name="Patil S.P."/>
            <person name="Perez A.P."/>
            <person name="Perez Y.P."/>
            <person name="Pham C.P."/>
            <person name="Pu L.-L.P."/>
            <person name="Puazo M.P."/>
            <person name="Quiroz J.Q."/>
            <person name="Rouhana J.R."/>
            <person name="Ruiz M.R."/>
            <person name="Ruiz S.-J.R."/>
            <person name="Saada N.S."/>
            <person name="Santibanez J.S."/>
            <person name="Scheel M.S."/>
            <person name="Schneider B.S."/>
            <person name="Simmons D.S."/>
            <person name="Sisson I.S."/>
            <person name="Tang L.-Y.T."/>
            <person name="Thornton R.T."/>
            <person name="Tisius J.T."/>
            <person name="Toledanes G.T."/>
            <person name="Trejos Z.T."/>
            <person name="Usmani K.U."/>
            <person name="Varghese R.V."/>
            <person name="Vattathil S.V."/>
            <person name="Vee V.V."/>
            <person name="Walker D.W."/>
            <person name="Weissenberger G.W."/>
            <person name="White C.W."/>
            <person name="Williams A.W."/>
            <person name="Woodworth J.W."/>
            <person name="Wright R.W."/>
            <person name="Zhu Y.Z."/>
            <person name="Han Y.H."/>
            <person name="Newsham I.N."/>
            <person name="Nazareth L.N."/>
            <person name="Worley K.W."/>
            <person name="Muzny D.M."/>
            <person name="Rogers J.R."/>
            <person name="Gibbs R.G."/>
        </authorList>
    </citation>
    <scope>NUCLEOTIDE SEQUENCE [LARGE SCALE GENOMIC DNA]</scope>
</reference>
<evidence type="ECO:0000313" key="1">
    <source>
        <dbReference type="Ensembl" id="ENSPANP00000057310.1"/>
    </source>
</evidence>
<sequence length="136" mass="16102">MRSPMKIFFGTETKQNKKIQPTLNLFSLAQPMCQYQPPLALPQQGFCFAALHDAICVSADRTLRRLQSQSQVKKWGYCADYLRSEYRPKKQNWFHLKLSDCTHFVTWFYMERHCSRNYPKDQNKQTNKQTSKQTGL</sequence>
<reference evidence="1" key="2">
    <citation type="submission" date="2025-08" db="UniProtKB">
        <authorList>
            <consortium name="Ensembl"/>
        </authorList>
    </citation>
    <scope>IDENTIFICATION</scope>
</reference>
<accession>A0A8I5NMI9</accession>
<evidence type="ECO:0000313" key="2">
    <source>
        <dbReference type="Proteomes" id="UP000028761"/>
    </source>
</evidence>